<keyword evidence="2" id="KW-0597">Phosphoprotein</keyword>
<dbReference type="PANTHER" id="PTHR15263:SF1">
    <property type="entry name" value="NF-KAPPA-B INHIBITOR-LIKE PROTEIN 1"/>
    <property type="match status" value="1"/>
</dbReference>
<reference evidence="7 8" key="1">
    <citation type="journal article" date="2016" name="Mol. Biol. Evol.">
        <title>Comparative Genomics of Early-Diverging Mushroom-Forming Fungi Provides Insights into the Origins of Lignocellulose Decay Capabilities.</title>
        <authorList>
            <person name="Nagy L.G."/>
            <person name="Riley R."/>
            <person name="Tritt A."/>
            <person name="Adam C."/>
            <person name="Daum C."/>
            <person name="Floudas D."/>
            <person name="Sun H."/>
            <person name="Yadav J.S."/>
            <person name="Pangilinan J."/>
            <person name="Larsson K.H."/>
            <person name="Matsuura K."/>
            <person name="Barry K."/>
            <person name="Labutti K."/>
            <person name="Kuo R."/>
            <person name="Ohm R.A."/>
            <person name="Bhattacharya S.S."/>
            <person name="Shirouzu T."/>
            <person name="Yoshinaga Y."/>
            <person name="Martin F.M."/>
            <person name="Grigoriev I.V."/>
            <person name="Hibbett D.S."/>
        </authorList>
    </citation>
    <scope>NUCLEOTIDE SEQUENCE [LARGE SCALE GENOMIC DNA]</scope>
    <source>
        <strain evidence="7 8">CBS 109695</strain>
    </source>
</reference>
<feature type="region of interest" description="Disordered" evidence="6">
    <location>
        <begin position="138"/>
        <end position="168"/>
    </location>
</feature>
<dbReference type="EMBL" id="KV417711">
    <property type="protein sequence ID" value="KZP08916.1"/>
    <property type="molecule type" value="Genomic_DNA"/>
</dbReference>
<keyword evidence="3" id="KW-0677">Repeat</keyword>
<evidence type="ECO:0000256" key="1">
    <source>
        <dbReference type="ARBA" id="ARBA00004123"/>
    </source>
</evidence>
<sequence>MPKLHLKRTPAEEADHQWRKERKAARRAARGDKPRSKRHRDPLDRDDDTGNNSSSSSRSHKRARRRETAPAPKDINDTLLDSDDDMQYGPQPSTSCEPDYEAMRAQMEEERFREKMYGACEDDAGLYGVAEQMNQFAHVPDRWRGPEVPGAHGLRMGDETGPSPQHMDDEEYAEWVRSNMWKKKHADEHAEQLRKEAQKAERRAREKTMRQETVRLEKAMETERQARRGEKEKRRHKEARESYEQRWKDLIAEGPDGGPLTFADIPWPIYEAQLPAKRPATGLSLELLTPEAIAGFILSAPPATQGPTSDATEKKDRKERLRETMLRFHPDKFEGRLMRRVKEGSQPKVREAVGQVVRALNTLMGEGT</sequence>
<keyword evidence="5" id="KW-0539">Nucleus</keyword>
<feature type="region of interest" description="Disordered" evidence="6">
    <location>
        <begin position="1"/>
        <end position="99"/>
    </location>
</feature>
<proteinExistence type="predicted"/>
<name>A0A165XUL5_9AGAM</name>
<evidence type="ECO:0000313" key="8">
    <source>
        <dbReference type="Proteomes" id="UP000076532"/>
    </source>
</evidence>
<dbReference type="STRING" id="436010.A0A165XUL5"/>
<feature type="compositionally biased region" description="Basic residues" evidence="6">
    <location>
        <begin position="19"/>
        <end position="28"/>
    </location>
</feature>
<evidence type="ECO:0000313" key="7">
    <source>
        <dbReference type="EMBL" id="KZP08916.1"/>
    </source>
</evidence>
<dbReference type="GO" id="GO:0005634">
    <property type="term" value="C:nucleus"/>
    <property type="evidence" value="ECO:0007669"/>
    <property type="project" value="UniProtKB-SubCell"/>
</dbReference>
<feature type="compositionally biased region" description="Basic and acidic residues" evidence="6">
    <location>
        <begin position="9"/>
        <end position="18"/>
    </location>
</feature>
<dbReference type="Proteomes" id="UP000076532">
    <property type="component" value="Unassembled WGS sequence"/>
</dbReference>
<keyword evidence="4" id="KW-0040">ANK repeat</keyword>
<dbReference type="OrthoDB" id="412109at2759"/>
<evidence type="ECO:0000256" key="5">
    <source>
        <dbReference type="ARBA" id="ARBA00023242"/>
    </source>
</evidence>
<accession>A0A165XUL5</accession>
<feature type="region of interest" description="Disordered" evidence="6">
    <location>
        <begin position="186"/>
        <end position="242"/>
    </location>
</feature>
<evidence type="ECO:0000256" key="2">
    <source>
        <dbReference type="ARBA" id="ARBA00022553"/>
    </source>
</evidence>
<gene>
    <name evidence="7" type="ORF">FIBSPDRAFT_760651</name>
</gene>
<dbReference type="InterPro" id="IPR038753">
    <property type="entry name" value="NFKBIL1"/>
</dbReference>
<evidence type="ECO:0000256" key="4">
    <source>
        <dbReference type="ARBA" id="ARBA00023043"/>
    </source>
</evidence>
<protein>
    <submittedName>
        <fullName evidence="7">Uncharacterized protein</fullName>
    </submittedName>
</protein>
<comment type="subcellular location">
    <subcellularLocation>
        <location evidence="1">Nucleus</location>
    </subcellularLocation>
</comment>
<dbReference type="AlphaFoldDB" id="A0A165XUL5"/>
<dbReference type="PANTHER" id="PTHR15263">
    <property type="entry name" value="I-KAPPA-B-LIKE PROTEIN IKBL"/>
    <property type="match status" value="1"/>
</dbReference>
<evidence type="ECO:0000256" key="3">
    <source>
        <dbReference type="ARBA" id="ARBA00022737"/>
    </source>
</evidence>
<keyword evidence="8" id="KW-1185">Reference proteome</keyword>
<feature type="region of interest" description="Disordered" evidence="6">
    <location>
        <begin position="299"/>
        <end position="318"/>
    </location>
</feature>
<organism evidence="7 8">
    <name type="scientific">Athelia psychrophila</name>
    <dbReference type="NCBI Taxonomy" id="1759441"/>
    <lineage>
        <taxon>Eukaryota</taxon>
        <taxon>Fungi</taxon>
        <taxon>Dikarya</taxon>
        <taxon>Basidiomycota</taxon>
        <taxon>Agaricomycotina</taxon>
        <taxon>Agaricomycetes</taxon>
        <taxon>Agaricomycetidae</taxon>
        <taxon>Atheliales</taxon>
        <taxon>Atheliaceae</taxon>
        <taxon>Athelia</taxon>
    </lineage>
</organism>
<dbReference type="GO" id="GO:0043124">
    <property type="term" value="P:negative regulation of canonical NF-kappaB signal transduction"/>
    <property type="evidence" value="ECO:0007669"/>
    <property type="project" value="InterPro"/>
</dbReference>
<evidence type="ECO:0000256" key="6">
    <source>
        <dbReference type="SAM" id="MobiDB-lite"/>
    </source>
</evidence>